<dbReference type="EMBL" id="OU015584">
    <property type="protein sequence ID" value="CAG5076890.1"/>
    <property type="molecule type" value="Genomic_DNA"/>
</dbReference>
<feature type="signal peptide" evidence="1">
    <location>
        <begin position="1"/>
        <end position="18"/>
    </location>
</feature>
<evidence type="ECO:0000313" key="2">
    <source>
        <dbReference type="EMBL" id="CAG5076890.1"/>
    </source>
</evidence>
<sequence>MKTLSTFILLTLALVAFGQEEKEQQSDYNPQTILGTKDKSVRGYLSFNEKGVILNDQVGLLTGGEISLVFGHRLNIGFFGYGKTNRVQSDYIDTDGFRHFYEMGMGGMKLERVFFTNSAVHFTVPLSFGVGAMTLNRYALTDYEFYNNHINWENSLYDFDTFVFIEPGLNVELNLLKHLRLDAGVGYMFTDEVHLAGTNNWPLNNFTGNISLKLGWF</sequence>
<evidence type="ECO:0000313" key="3">
    <source>
        <dbReference type="Proteomes" id="UP000683507"/>
    </source>
</evidence>
<evidence type="ECO:0000256" key="1">
    <source>
        <dbReference type="SAM" id="SignalP"/>
    </source>
</evidence>
<keyword evidence="3" id="KW-1185">Reference proteome</keyword>
<gene>
    <name evidence="2" type="ORF">CRYO30217_00234</name>
</gene>
<dbReference type="Proteomes" id="UP000683507">
    <property type="component" value="Chromosome"/>
</dbReference>
<feature type="chain" id="PRO_5036955129" description="Porin family protein" evidence="1">
    <location>
        <begin position="19"/>
        <end position="217"/>
    </location>
</feature>
<keyword evidence="1" id="KW-0732">Signal</keyword>
<dbReference type="RefSeq" id="WP_258540475.1">
    <property type="nucleotide sequence ID" value="NZ_OU015584.1"/>
</dbReference>
<accession>A0A916JK14</accession>
<dbReference type="AlphaFoldDB" id="A0A916JK14"/>
<proteinExistence type="predicted"/>
<protein>
    <recommendedName>
        <fullName evidence="4">Porin family protein</fullName>
    </recommendedName>
</protein>
<evidence type="ECO:0008006" key="4">
    <source>
        <dbReference type="Google" id="ProtNLM"/>
    </source>
</evidence>
<dbReference type="KEGG" id="ptan:CRYO30217_00234"/>
<organism evidence="2 3">
    <name type="scientific">Parvicella tangerina</name>
    <dbReference type="NCBI Taxonomy" id="2829795"/>
    <lineage>
        <taxon>Bacteria</taxon>
        <taxon>Pseudomonadati</taxon>
        <taxon>Bacteroidota</taxon>
        <taxon>Flavobacteriia</taxon>
        <taxon>Flavobacteriales</taxon>
        <taxon>Parvicellaceae</taxon>
        <taxon>Parvicella</taxon>
    </lineage>
</organism>
<name>A0A916JK14_9FLAO</name>
<reference evidence="2" key="1">
    <citation type="submission" date="2021-04" db="EMBL/GenBank/DDBJ databases">
        <authorList>
            <person name="Rodrigo-Torres L."/>
            <person name="Arahal R. D."/>
            <person name="Lucena T."/>
        </authorList>
    </citation>
    <scope>NUCLEOTIDE SEQUENCE</scope>
    <source>
        <strain evidence="2">AS29M-1</strain>
    </source>
</reference>